<keyword evidence="2" id="KW-1185">Reference proteome</keyword>
<accession>A0A1M7YPG6</accession>
<dbReference type="AlphaFoldDB" id="A0A1M7YPG6"/>
<evidence type="ECO:0000313" key="2">
    <source>
        <dbReference type="Proteomes" id="UP000184600"/>
    </source>
</evidence>
<evidence type="ECO:0000313" key="1">
    <source>
        <dbReference type="EMBL" id="SHO54523.1"/>
    </source>
</evidence>
<dbReference type="RefSeq" id="WP_073579438.1">
    <property type="nucleotide sequence ID" value="NZ_AP024898.1"/>
</dbReference>
<name>A0A1M7YPG6_9VIBR</name>
<reference evidence="2" key="1">
    <citation type="submission" date="2016-12" db="EMBL/GenBank/DDBJ databases">
        <authorList>
            <person name="Rodrigo-Torres L."/>
            <person name="Arahal R.D."/>
            <person name="Lucena T."/>
        </authorList>
    </citation>
    <scope>NUCLEOTIDE SEQUENCE [LARGE SCALE GENOMIC DNA]</scope>
</reference>
<evidence type="ECO:0008006" key="3">
    <source>
        <dbReference type="Google" id="ProtNLM"/>
    </source>
</evidence>
<organism evidence="1 2">
    <name type="scientific">Vibrio quintilis</name>
    <dbReference type="NCBI Taxonomy" id="1117707"/>
    <lineage>
        <taxon>Bacteria</taxon>
        <taxon>Pseudomonadati</taxon>
        <taxon>Pseudomonadota</taxon>
        <taxon>Gammaproteobacteria</taxon>
        <taxon>Vibrionales</taxon>
        <taxon>Vibrionaceae</taxon>
        <taxon>Vibrio</taxon>
    </lineage>
</organism>
<gene>
    <name evidence="1" type="ORF">VQ7734_00237</name>
</gene>
<dbReference type="OrthoDB" id="9130315at2"/>
<protein>
    <recommendedName>
        <fullName evidence="3">RiboL-PSP-HEPN domain-containing protein</fullName>
    </recommendedName>
</protein>
<sequence length="212" mass="23827">MSMDWYEAQQEEAYSEFVDSLASELYEEHKEQVVEKFVSDRLASYYMAHADIAKDAVTFLKKAKSLQNSEPTASLLFSSTATEVLLKSVLLKPIVYGLVHTESLAELIATGLVKQTGIDRFKELVFGILDHHIAFEAGINKYCREGSNSPLWSERDAIQKIRNKVLHQAKMCSESEAIQSVEVALAFIVIPKPPPWAVVIEPWGYCPKKCPC</sequence>
<dbReference type="STRING" id="1117707.VQ7734_00237"/>
<dbReference type="EMBL" id="FRFG01000004">
    <property type="protein sequence ID" value="SHO54523.1"/>
    <property type="molecule type" value="Genomic_DNA"/>
</dbReference>
<proteinExistence type="predicted"/>
<dbReference type="Proteomes" id="UP000184600">
    <property type="component" value="Unassembled WGS sequence"/>
</dbReference>